<dbReference type="Proteomes" id="UP000242712">
    <property type="component" value="Unassembled WGS sequence"/>
</dbReference>
<dbReference type="Pfam" id="PF10517">
    <property type="entry name" value="DM13"/>
    <property type="match status" value="1"/>
</dbReference>
<feature type="compositionally biased region" description="Basic and acidic residues" evidence="1">
    <location>
        <begin position="28"/>
        <end position="63"/>
    </location>
</feature>
<proteinExistence type="predicted"/>
<evidence type="ECO:0000313" key="5">
    <source>
        <dbReference type="Proteomes" id="UP000242712"/>
    </source>
</evidence>
<dbReference type="PROSITE" id="PS51257">
    <property type="entry name" value="PROKAR_LIPOPROTEIN"/>
    <property type="match status" value="1"/>
</dbReference>
<dbReference type="PROSITE" id="PS51549">
    <property type="entry name" value="DM13"/>
    <property type="match status" value="1"/>
</dbReference>
<dbReference type="EMBL" id="PPPX01000016">
    <property type="protein sequence ID" value="POA08351.1"/>
    <property type="molecule type" value="Genomic_DNA"/>
</dbReference>
<feature type="signal peptide" evidence="2">
    <location>
        <begin position="1"/>
        <end position="20"/>
    </location>
</feature>
<feature type="chain" id="PRO_5039433646" description="DM13 domain-containing protein" evidence="2">
    <location>
        <begin position="21"/>
        <end position="152"/>
    </location>
</feature>
<evidence type="ECO:0000259" key="3">
    <source>
        <dbReference type="PROSITE" id="PS51549"/>
    </source>
</evidence>
<dbReference type="RefSeq" id="WP_049407432.1">
    <property type="nucleotide sequence ID" value="NZ_CBCRVO010000002.1"/>
</dbReference>
<name>A0A2K4FAN7_9STAP</name>
<protein>
    <recommendedName>
        <fullName evidence="3">DM13 domain-containing protein</fullName>
    </recommendedName>
</protein>
<accession>A0A2K4FAN7</accession>
<feature type="domain" description="DM13" evidence="3">
    <location>
        <begin position="60"/>
        <end position="152"/>
    </location>
</feature>
<keyword evidence="2" id="KW-0732">Signal</keyword>
<dbReference type="InterPro" id="IPR019545">
    <property type="entry name" value="DM13_domain"/>
</dbReference>
<dbReference type="OrthoDB" id="155521at2"/>
<keyword evidence="5" id="KW-1185">Reference proteome</keyword>
<gene>
    <name evidence="4" type="ORF">CD039_09710</name>
</gene>
<organism evidence="4 5">
    <name type="scientific">Staphylococcus argensis</name>
    <dbReference type="NCBI Taxonomy" id="1607738"/>
    <lineage>
        <taxon>Bacteria</taxon>
        <taxon>Bacillati</taxon>
        <taxon>Bacillota</taxon>
        <taxon>Bacilli</taxon>
        <taxon>Bacillales</taxon>
        <taxon>Staphylococcaceae</taxon>
        <taxon>Staphylococcus</taxon>
    </lineage>
</organism>
<dbReference type="AlphaFoldDB" id="A0A2K4FAN7"/>
<reference evidence="4 5" key="1">
    <citation type="submission" date="2017-08" db="EMBL/GenBank/DDBJ databases">
        <title>Draft genome sequences of 64 type strains of genus Staph aureus.</title>
        <authorList>
            <person name="Cole K."/>
            <person name="Golubchik T."/>
            <person name="Russell J."/>
            <person name="Foster D."/>
            <person name="Llewelyn M."/>
            <person name="Wilson D."/>
            <person name="Crook D."/>
            <person name="Paul J."/>
        </authorList>
    </citation>
    <scope>NUCLEOTIDE SEQUENCE [LARGE SCALE GENOMIC DNA]</scope>
    <source>
        <strain evidence="4 5">DSM 29875</strain>
    </source>
</reference>
<evidence type="ECO:0000313" key="4">
    <source>
        <dbReference type="EMBL" id="POA08351.1"/>
    </source>
</evidence>
<feature type="region of interest" description="Disordered" evidence="1">
    <location>
        <begin position="27"/>
        <end position="63"/>
    </location>
</feature>
<evidence type="ECO:0000256" key="1">
    <source>
        <dbReference type="SAM" id="MobiDB-lite"/>
    </source>
</evidence>
<sequence>MKIKSLLISTTVATSLLLGACGNMDDDKDMKKSDDNKMESKMDKKDNMKDSKSNKMMKEGMFKGENKQMVEGKAMIKDNKLMLTDFKSSKGPDLHVYLTKNGDVKNGMKIDKVMYDKKEQTFDLKDVDMKDYDSVTIYCDKAHVVFGNAMLK</sequence>
<evidence type="ECO:0000256" key="2">
    <source>
        <dbReference type="SAM" id="SignalP"/>
    </source>
</evidence>
<comment type="caution">
    <text evidence="4">The sequence shown here is derived from an EMBL/GenBank/DDBJ whole genome shotgun (WGS) entry which is preliminary data.</text>
</comment>
<dbReference type="GeneID" id="98298622"/>